<dbReference type="EMBL" id="BGPR01004761">
    <property type="protein sequence ID" value="GBN03058.1"/>
    <property type="molecule type" value="Genomic_DNA"/>
</dbReference>
<dbReference type="PROSITE" id="PS50106">
    <property type="entry name" value="PDZ"/>
    <property type="match status" value="1"/>
</dbReference>
<feature type="domain" description="PDZ" evidence="1">
    <location>
        <begin position="50"/>
        <end position="103"/>
    </location>
</feature>
<dbReference type="SMART" id="SM00228">
    <property type="entry name" value="PDZ"/>
    <property type="match status" value="1"/>
</dbReference>
<comment type="caution">
    <text evidence="2">The sequence shown here is derived from an EMBL/GenBank/DDBJ whole genome shotgun (WGS) entry which is preliminary data.</text>
</comment>
<reference evidence="2 3" key="1">
    <citation type="journal article" date="2019" name="Sci. Rep.">
        <title>Orb-weaving spider Araneus ventricosus genome elucidates the spidroin gene catalogue.</title>
        <authorList>
            <person name="Kono N."/>
            <person name="Nakamura H."/>
            <person name="Ohtoshi R."/>
            <person name="Moran D.A.P."/>
            <person name="Shinohara A."/>
            <person name="Yoshida Y."/>
            <person name="Fujiwara M."/>
            <person name="Mori M."/>
            <person name="Tomita M."/>
            <person name="Arakawa K."/>
        </authorList>
    </citation>
    <scope>NUCLEOTIDE SEQUENCE [LARGE SCALE GENOMIC DNA]</scope>
</reference>
<dbReference type="Pfam" id="PF00595">
    <property type="entry name" value="PDZ"/>
    <property type="match status" value="1"/>
</dbReference>
<dbReference type="OrthoDB" id="300641at2759"/>
<dbReference type="SUPFAM" id="SSF50156">
    <property type="entry name" value="PDZ domain-like"/>
    <property type="match status" value="1"/>
</dbReference>
<evidence type="ECO:0000313" key="3">
    <source>
        <dbReference type="Proteomes" id="UP000499080"/>
    </source>
</evidence>
<gene>
    <name evidence="2" type="ORF">AVEN_200724_1</name>
</gene>
<organism evidence="2 3">
    <name type="scientific">Araneus ventricosus</name>
    <name type="common">Orbweaver spider</name>
    <name type="synonym">Epeira ventricosa</name>
    <dbReference type="NCBI Taxonomy" id="182803"/>
    <lineage>
        <taxon>Eukaryota</taxon>
        <taxon>Metazoa</taxon>
        <taxon>Ecdysozoa</taxon>
        <taxon>Arthropoda</taxon>
        <taxon>Chelicerata</taxon>
        <taxon>Arachnida</taxon>
        <taxon>Araneae</taxon>
        <taxon>Araneomorphae</taxon>
        <taxon>Entelegynae</taxon>
        <taxon>Araneoidea</taxon>
        <taxon>Araneidae</taxon>
        <taxon>Araneus</taxon>
    </lineage>
</organism>
<dbReference type="InterPro" id="IPR001478">
    <property type="entry name" value="PDZ"/>
</dbReference>
<dbReference type="Proteomes" id="UP000499080">
    <property type="component" value="Unassembled WGS sequence"/>
</dbReference>
<dbReference type="Gene3D" id="2.30.42.10">
    <property type="match status" value="1"/>
</dbReference>
<evidence type="ECO:0000259" key="1">
    <source>
        <dbReference type="PROSITE" id="PS50106"/>
    </source>
</evidence>
<dbReference type="InterPro" id="IPR036034">
    <property type="entry name" value="PDZ_sf"/>
</dbReference>
<name>A0A4Y2KL43_ARAVE</name>
<evidence type="ECO:0000313" key="2">
    <source>
        <dbReference type="EMBL" id="GBN03058.1"/>
    </source>
</evidence>
<proteinExistence type="predicted"/>
<keyword evidence="3" id="KW-1185">Reference proteome</keyword>
<accession>A0A4Y2KL43</accession>
<sequence length="113" mass="13443">MLDDENRRQLFPYTEHRAQKHTHFHRAPKVNPLLHLVYQEYFTEFPGIRTEVRRKSKAYKKLHEGDLILSVNDHSCKNLTYDQVMEIADKGGTDLTLEVLRQESKKKICLTYK</sequence>
<protein>
    <recommendedName>
        <fullName evidence="1">PDZ domain-containing protein</fullName>
    </recommendedName>
</protein>
<dbReference type="AlphaFoldDB" id="A0A4Y2KL43"/>